<dbReference type="PRINTS" id="PR00019">
    <property type="entry name" value="LEURICHRPT"/>
</dbReference>
<dbReference type="PROSITE" id="PS51450">
    <property type="entry name" value="LRR"/>
    <property type="match status" value="1"/>
</dbReference>
<dbReference type="Proteomes" id="UP000749559">
    <property type="component" value="Unassembled WGS sequence"/>
</dbReference>
<dbReference type="EMBL" id="CAIIXF020000005">
    <property type="protein sequence ID" value="CAH1785196.1"/>
    <property type="molecule type" value="Genomic_DNA"/>
</dbReference>
<dbReference type="GO" id="GO:0007165">
    <property type="term" value="P:signal transduction"/>
    <property type="evidence" value="ECO:0007669"/>
    <property type="project" value="InterPro"/>
</dbReference>
<organism evidence="7 8">
    <name type="scientific">Owenia fusiformis</name>
    <name type="common">Polychaete worm</name>
    <dbReference type="NCBI Taxonomy" id="6347"/>
    <lineage>
        <taxon>Eukaryota</taxon>
        <taxon>Metazoa</taxon>
        <taxon>Spiralia</taxon>
        <taxon>Lophotrochozoa</taxon>
        <taxon>Annelida</taxon>
        <taxon>Polychaeta</taxon>
        <taxon>Sedentaria</taxon>
        <taxon>Canalipalpata</taxon>
        <taxon>Sabellida</taxon>
        <taxon>Oweniida</taxon>
        <taxon>Oweniidae</taxon>
        <taxon>Owenia</taxon>
    </lineage>
</organism>
<keyword evidence="4" id="KW-0732">Signal</keyword>
<evidence type="ECO:0000256" key="4">
    <source>
        <dbReference type="ARBA" id="ARBA00022729"/>
    </source>
</evidence>
<dbReference type="PANTHER" id="PTHR24365">
    <property type="entry name" value="TOLL-LIKE RECEPTOR"/>
    <property type="match status" value="1"/>
</dbReference>
<dbReference type="Gene3D" id="3.40.50.10140">
    <property type="entry name" value="Toll/interleukin-1 receptor homology (TIR) domain"/>
    <property type="match status" value="1"/>
</dbReference>
<dbReference type="OrthoDB" id="10006997at2759"/>
<dbReference type="GO" id="GO:0038023">
    <property type="term" value="F:signaling receptor activity"/>
    <property type="evidence" value="ECO:0007669"/>
    <property type="project" value="TreeGrafter"/>
</dbReference>
<accession>A0A8J1T4A9</accession>
<evidence type="ECO:0000256" key="5">
    <source>
        <dbReference type="ARBA" id="ARBA00022989"/>
    </source>
</evidence>
<evidence type="ECO:0000256" key="2">
    <source>
        <dbReference type="ARBA" id="ARBA00009634"/>
    </source>
</evidence>
<dbReference type="PROSITE" id="PS50104">
    <property type="entry name" value="TIR"/>
    <property type="match status" value="1"/>
</dbReference>
<dbReference type="InterPro" id="IPR001611">
    <property type="entry name" value="Leu-rich_rpt"/>
</dbReference>
<dbReference type="InterPro" id="IPR032675">
    <property type="entry name" value="LRR_dom_sf"/>
</dbReference>
<evidence type="ECO:0000313" key="7">
    <source>
        <dbReference type="EMBL" id="CAH1785196.1"/>
    </source>
</evidence>
<proteinExistence type="inferred from homology"/>
<dbReference type="GO" id="GO:0005886">
    <property type="term" value="C:plasma membrane"/>
    <property type="evidence" value="ECO:0007669"/>
    <property type="project" value="TreeGrafter"/>
</dbReference>
<dbReference type="PANTHER" id="PTHR24365:SF541">
    <property type="entry name" value="PROTEIN TOLL-RELATED"/>
    <property type="match status" value="1"/>
</dbReference>
<dbReference type="SUPFAM" id="SSF52058">
    <property type="entry name" value="L domain-like"/>
    <property type="match status" value="1"/>
</dbReference>
<name>A0A8J1T4A9_OWEFU</name>
<keyword evidence="6" id="KW-0472">Membrane</keyword>
<dbReference type="Gene3D" id="3.80.10.10">
    <property type="entry name" value="Ribonuclease Inhibitor"/>
    <property type="match status" value="1"/>
</dbReference>
<dbReference type="Pfam" id="PF13855">
    <property type="entry name" value="LRR_8"/>
    <property type="match status" value="1"/>
</dbReference>
<evidence type="ECO:0000256" key="6">
    <source>
        <dbReference type="ARBA" id="ARBA00023136"/>
    </source>
</evidence>
<dbReference type="Pfam" id="PF01582">
    <property type="entry name" value="TIR"/>
    <property type="match status" value="1"/>
</dbReference>
<evidence type="ECO:0000256" key="3">
    <source>
        <dbReference type="ARBA" id="ARBA00022692"/>
    </source>
</evidence>
<evidence type="ECO:0000256" key="1">
    <source>
        <dbReference type="ARBA" id="ARBA00004167"/>
    </source>
</evidence>
<comment type="similarity">
    <text evidence="2">Belongs to the Toll-like receptor family.</text>
</comment>
<comment type="subcellular location">
    <subcellularLocation>
        <location evidence="1">Membrane</location>
        <topology evidence="1">Single-pass membrane protein</topology>
    </subcellularLocation>
</comment>
<dbReference type="SUPFAM" id="SSF52200">
    <property type="entry name" value="Toll/Interleukin receptor TIR domain"/>
    <property type="match status" value="1"/>
</dbReference>
<gene>
    <name evidence="7" type="ORF">OFUS_LOCUS11294</name>
</gene>
<keyword evidence="8" id="KW-1185">Reference proteome</keyword>
<protein>
    <submittedName>
        <fullName evidence="7">Uncharacterized protein</fullName>
    </submittedName>
</protein>
<evidence type="ECO:0000313" key="8">
    <source>
        <dbReference type="Proteomes" id="UP000749559"/>
    </source>
</evidence>
<keyword evidence="5" id="KW-1133">Transmembrane helix</keyword>
<reference evidence="7" key="1">
    <citation type="submission" date="2022-03" db="EMBL/GenBank/DDBJ databases">
        <authorList>
            <person name="Martin C."/>
        </authorList>
    </citation>
    <scope>NUCLEOTIDE SEQUENCE</scope>
</reference>
<dbReference type="AlphaFoldDB" id="A0A8J1T4A9"/>
<keyword evidence="3" id="KW-0812">Transmembrane</keyword>
<comment type="caution">
    <text evidence="7">The sequence shown here is derived from an EMBL/GenBank/DDBJ whole genome shotgun (WGS) entry which is preliminary data.</text>
</comment>
<sequence>MKIVNAAKTRAVTYFGGPVKGLVNLQDLIYNNNDCEIVPEFFTCANGYFESLQVLDLAHNKILLSRSSSNFTVFENCSRLIHLDISYNNLTDVPFDILKETSSLEILNLSGNKLVNFNVDLNNQVSLKVLNLSHNILQGLDESARNNINSASERSDGKLTLDLSGNPLICNCNAFPLLNWIKDHISMIHRGSDLKCLYINGSQVKFTHLGVSNMKLECWRSTIMASGISASLVLLIVGVVAYGYKRRYKIIYISLHLRALLRRNNLHGIDYDFDGFISYSSLDKTWAIDNIYGQLVAQFNYNICVDDRNFRPGSYLSDIIVESISKSNKIILIISQNFLRSGWCKGRFSVWRTKFSNLNEHYPCFGQI</sequence>
<dbReference type="InterPro" id="IPR035897">
    <property type="entry name" value="Toll_tir_struct_dom_sf"/>
</dbReference>
<dbReference type="InterPro" id="IPR000157">
    <property type="entry name" value="TIR_dom"/>
</dbReference>